<dbReference type="EMBL" id="CACRXK020000597">
    <property type="protein sequence ID" value="CAB3983285.1"/>
    <property type="molecule type" value="Genomic_DNA"/>
</dbReference>
<evidence type="ECO:0000313" key="2">
    <source>
        <dbReference type="EMBL" id="CAB3983285.1"/>
    </source>
</evidence>
<feature type="compositionally biased region" description="Basic and acidic residues" evidence="1">
    <location>
        <begin position="289"/>
        <end position="301"/>
    </location>
</feature>
<feature type="region of interest" description="Disordered" evidence="1">
    <location>
        <begin position="65"/>
        <end position="98"/>
    </location>
</feature>
<dbReference type="InterPro" id="IPR042651">
    <property type="entry name" value="Rgs22"/>
</dbReference>
<evidence type="ECO:0000256" key="1">
    <source>
        <dbReference type="SAM" id="MobiDB-lite"/>
    </source>
</evidence>
<evidence type="ECO:0000313" key="3">
    <source>
        <dbReference type="Proteomes" id="UP001152795"/>
    </source>
</evidence>
<organism evidence="2 3">
    <name type="scientific">Paramuricea clavata</name>
    <name type="common">Red gorgonian</name>
    <name type="synonym">Violescent sea-whip</name>
    <dbReference type="NCBI Taxonomy" id="317549"/>
    <lineage>
        <taxon>Eukaryota</taxon>
        <taxon>Metazoa</taxon>
        <taxon>Cnidaria</taxon>
        <taxon>Anthozoa</taxon>
        <taxon>Octocorallia</taxon>
        <taxon>Malacalcyonacea</taxon>
        <taxon>Plexauridae</taxon>
        <taxon>Paramuricea</taxon>
    </lineage>
</organism>
<sequence length="444" mass="50783">MAEKLMERITSRNQNIGPYLFREVQMTVFRVLFNMWKDFCSFRSSIDDGNLLKVLEKRLSRHRAEAKAKKEASERKKIAKQEAERKKKEKEEKEKKELRSMEQLMSLMAENNSTWEQEENNVVFWKYSKHISATIEPTSGQKKISTQDDNTSFMELTNQRSIATKSTNRITNSLKSERHAGKVPKFKRFGSLLADSTYSTHSKHSMKGTNSTASRIPRISQPSHNSRARDIKRYDIIDKNSSEKVTSGGDKKQNVGKNKLLKNRERKKSKKILDQECFDSVSNVGKEPSSTERGDKHDRVKSPTVKDAGLKSRRKDSPPMEHAKIYGSDDVVAERPGSLRTSLLRRQWNQSHDKNRSPVPLTSQLLKVFTNSPEGAPLDTPLSLARITQSDDVSVTKSSAIHRKTPPTSAKKAVKETNLISWRTKRANIRRNDIEQFVPDVIVN</sequence>
<feature type="region of interest" description="Disordered" evidence="1">
    <location>
        <begin position="198"/>
        <end position="268"/>
    </location>
</feature>
<gene>
    <name evidence="2" type="ORF">PACLA_8A045778</name>
</gene>
<proteinExistence type="predicted"/>
<dbReference type="GO" id="GO:0005634">
    <property type="term" value="C:nucleus"/>
    <property type="evidence" value="ECO:0007669"/>
    <property type="project" value="TreeGrafter"/>
</dbReference>
<feature type="compositionally biased region" description="Basic and acidic residues" evidence="1">
    <location>
        <begin position="227"/>
        <end position="242"/>
    </location>
</feature>
<dbReference type="PANTHER" id="PTHR46583:SF1">
    <property type="entry name" value="REGULATOR OF G-PROTEIN SIGNALING 22"/>
    <property type="match status" value="1"/>
</dbReference>
<dbReference type="OrthoDB" id="10013157at2759"/>
<dbReference type="GO" id="GO:0001965">
    <property type="term" value="F:G-protein alpha-subunit binding"/>
    <property type="evidence" value="ECO:0007669"/>
    <property type="project" value="InterPro"/>
</dbReference>
<feature type="region of interest" description="Disordered" evidence="1">
    <location>
        <begin position="281"/>
        <end position="323"/>
    </location>
</feature>
<name>A0A7D9DDU3_PARCT</name>
<dbReference type="PANTHER" id="PTHR46583">
    <property type="entry name" value="REGULATOR OF G-PROTEIN SIGNALING 22"/>
    <property type="match status" value="1"/>
</dbReference>
<dbReference type="AlphaFoldDB" id="A0A7D9DDU3"/>
<accession>A0A7D9DDU3</accession>
<feature type="compositionally biased region" description="Polar residues" evidence="1">
    <location>
        <begin position="207"/>
        <end position="225"/>
    </location>
</feature>
<dbReference type="GO" id="GO:0009966">
    <property type="term" value="P:regulation of signal transduction"/>
    <property type="evidence" value="ECO:0007669"/>
    <property type="project" value="InterPro"/>
</dbReference>
<protein>
    <submittedName>
        <fullName evidence="2">Regulator of G- signaling 22</fullName>
    </submittedName>
</protein>
<reference evidence="2" key="1">
    <citation type="submission" date="2020-04" db="EMBL/GenBank/DDBJ databases">
        <authorList>
            <person name="Alioto T."/>
            <person name="Alioto T."/>
            <person name="Gomez Garrido J."/>
        </authorList>
    </citation>
    <scope>NUCLEOTIDE SEQUENCE</scope>
    <source>
        <strain evidence="2">A484AB</strain>
    </source>
</reference>
<feature type="compositionally biased region" description="Basic residues" evidence="1">
    <location>
        <begin position="259"/>
        <end position="268"/>
    </location>
</feature>
<dbReference type="GO" id="GO:0005737">
    <property type="term" value="C:cytoplasm"/>
    <property type="evidence" value="ECO:0007669"/>
    <property type="project" value="TreeGrafter"/>
</dbReference>
<comment type="caution">
    <text evidence="2">The sequence shown here is derived from an EMBL/GenBank/DDBJ whole genome shotgun (WGS) entry which is preliminary data.</text>
</comment>
<dbReference type="Proteomes" id="UP001152795">
    <property type="component" value="Unassembled WGS sequence"/>
</dbReference>
<keyword evidence="3" id="KW-1185">Reference proteome</keyword>